<comment type="caution">
    <text evidence="2">The sequence shown here is derived from an EMBL/GenBank/DDBJ whole genome shotgun (WGS) entry which is preliminary data.</text>
</comment>
<feature type="transmembrane region" description="Helical" evidence="1">
    <location>
        <begin position="111"/>
        <end position="134"/>
    </location>
</feature>
<name>A0ABN2KA69_9MICC</name>
<dbReference type="RefSeq" id="WP_344120055.1">
    <property type="nucleotide sequence ID" value="NZ_BAAAOA010000010.1"/>
</dbReference>
<sequence>MTLLLRKAPTMNLHVILRTNLKWFMLVNTVTTIAFLPLLSHFVQAGPRTGVGVIAALYGATWFVTGVLTGILDARSARAYHRESAYAAFMFLIAVYLLVAGKAFWPAVMPLPWSTVAALAGLCLVPVVVLQVLATRWHGGYTKKELFE</sequence>
<reference evidence="2 3" key="1">
    <citation type="journal article" date="2019" name="Int. J. Syst. Evol. Microbiol.">
        <title>The Global Catalogue of Microorganisms (GCM) 10K type strain sequencing project: providing services to taxonomists for standard genome sequencing and annotation.</title>
        <authorList>
            <consortium name="The Broad Institute Genomics Platform"/>
            <consortium name="The Broad Institute Genome Sequencing Center for Infectious Disease"/>
            <person name="Wu L."/>
            <person name="Ma J."/>
        </authorList>
    </citation>
    <scope>NUCLEOTIDE SEQUENCE [LARGE SCALE GENOMIC DNA]</scope>
    <source>
        <strain evidence="2 3">JCM 14735</strain>
    </source>
</reference>
<keyword evidence="1" id="KW-1133">Transmembrane helix</keyword>
<dbReference type="Proteomes" id="UP001501204">
    <property type="component" value="Unassembled WGS sequence"/>
</dbReference>
<feature type="transmembrane region" description="Helical" evidence="1">
    <location>
        <begin position="51"/>
        <end position="72"/>
    </location>
</feature>
<keyword evidence="1" id="KW-0472">Membrane</keyword>
<evidence type="ECO:0000313" key="3">
    <source>
        <dbReference type="Proteomes" id="UP001501204"/>
    </source>
</evidence>
<proteinExistence type="predicted"/>
<dbReference type="EMBL" id="BAAAOA010000010">
    <property type="protein sequence ID" value="GAA1751590.1"/>
    <property type="molecule type" value="Genomic_DNA"/>
</dbReference>
<feature type="transmembrane region" description="Helical" evidence="1">
    <location>
        <begin position="21"/>
        <end position="39"/>
    </location>
</feature>
<keyword evidence="1" id="KW-0812">Transmembrane</keyword>
<accession>A0ABN2KA69</accession>
<evidence type="ECO:0000313" key="2">
    <source>
        <dbReference type="EMBL" id="GAA1751590.1"/>
    </source>
</evidence>
<gene>
    <name evidence="2" type="ORF">GCM10009767_08230</name>
</gene>
<feature type="transmembrane region" description="Helical" evidence="1">
    <location>
        <begin position="84"/>
        <end position="105"/>
    </location>
</feature>
<protein>
    <submittedName>
        <fullName evidence="2">Uncharacterized protein</fullName>
    </submittedName>
</protein>
<evidence type="ECO:0000256" key="1">
    <source>
        <dbReference type="SAM" id="Phobius"/>
    </source>
</evidence>
<organism evidence="2 3">
    <name type="scientific">Kocuria aegyptia</name>
    <dbReference type="NCBI Taxonomy" id="330943"/>
    <lineage>
        <taxon>Bacteria</taxon>
        <taxon>Bacillati</taxon>
        <taxon>Actinomycetota</taxon>
        <taxon>Actinomycetes</taxon>
        <taxon>Micrococcales</taxon>
        <taxon>Micrococcaceae</taxon>
        <taxon>Kocuria</taxon>
    </lineage>
</organism>
<keyword evidence="3" id="KW-1185">Reference proteome</keyword>